<dbReference type="PROSITE" id="PS50893">
    <property type="entry name" value="ABC_TRANSPORTER_2"/>
    <property type="match status" value="1"/>
</dbReference>
<dbReference type="InterPro" id="IPR027417">
    <property type="entry name" value="P-loop_NTPase"/>
</dbReference>
<dbReference type="Pfam" id="PF00005">
    <property type="entry name" value="ABC_tran"/>
    <property type="match status" value="1"/>
</dbReference>
<evidence type="ECO:0000256" key="2">
    <source>
        <dbReference type="ARBA" id="ARBA00022448"/>
    </source>
</evidence>
<gene>
    <name evidence="9" type="ORF">I5731_01530</name>
</gene>
<name>A0A931HZH6_9HYPH</name>
<evidence type="ECO:0000259" key="8">
    <source>
        <dbReference type="PROSITE" id="PS50893"/>
    </source>
</evidence>
<keyword evidence="7" id="KW-0472">Membrane</keyword>
<keyword evidence="3" id="KW-1003">Cell membrane</keyword>
<evidence type="ECO:0000256" key="5">
    <source>
        <dbReference type="ARBA" id="ARBA00022840"/>
    </source>
</evidence>
<feature type="domain" description="ABC transporter" evidence="8">
    <location>
        <begin position="17"/>
        <end position="245"/>
    </location>
</feature>
<organism evidence="9 10">
    <name type="scientific">Methylobrevis albus</name>
    <dbReference type="NCBI Taxonomy" id="2793297"/>
    <lineage>
        <taxon>Bacteria</taxon>
        <taxon>Pseudomonadati</taxon>
        <taxon>Pseudomonadota</taxon>
        <taxon>Alphaproteobacteria</taxon>
        <taxon>Hyphomicrobiales</taxon>
        <taxon>Pleomorphomonadaceae</taxon>
        <taxon>Methylobrevis</taxon>
    </lineage>
</organism>
<dbReference type="SMART" id="SM00382">
    <property type="entry name" value="AAA"/>
    <property type="match status" value="1"/>
</dbReference>
<dbReference type="GO" id="GO:0016887">
    <property type="term" value="F:ATP hydrolysis activity"/>
    <property type="evidence" value="ECO:0007669"/>
    <property type="project" value="InterPro"/>
</dbReference>
<dbReference type="CDD" id="cd03293">
    <property type="entry name" value="ABC_NrtD_SsuB_transporters"/>
    <property type="match status" value="1"/>
</dbReference>
<proteinExistence type="inferred from homology"/>
<dbReference type="Gene3D" id="3.40.50.300">
    <property type="entry name" value="P-loop containing nucleotide triphosphate hydrolases"/>
    <property type="match status" value="1"/>
</dbReference>
<evidence type="ECO:0000256" key="6">
    <source>
        <dbReference type="ARBA" id="ARBA00022967"/>
    </source>
</evidence>
<dbReference type="InterPro" id="IPR003439">
    <property type="entry name" value="ABC_transporter-like_ATP-bd"/>
</dbReference>
<keyword evidence="5 9" id="KW-0067">ATP-binding</keyword>
<dbReference type="GO" id="GO:0005524">
    <property type="term" value="F:ATP binding"/>
    <property type="evidence" value="ECO:0007669"/>
    <property type="project" value="UniProtKB-KW"/>
</dbReference>
<keyword evidence="2" id="KW-0813">Transport</keyword>
<dbReference type="AlphaFoldDB" id="A0A931HZH6"/>
<dbReference type="InterPro" id="IPR017871">
    <property type="entry name" value="ABC_transporter-like_CS"/>
</dbReference>
<protein>
    <submittedName>
        <fullName evidence="9">ABC transporter ATP-binding protein</fullName>
    </submittedName>
</protein>
<keyword evidence="6" id="KW-1278">Translocase</keyword>
<evidence type="ECO:0000256" key="3">
    <source>
        <dbReference type="ARBA" id="ARBA00022475"/>
    </source>
</evidence>
<keyword evidence="4" id="KW-0547">Nucleotide-binding</keyword>
<dbReference type="InterPro" id="IPR003593">
    <property type="entry name" value="AAA+_ATPase"/>
</dbReference>
<comment type="caution">
    <text evidence="9">The sequence shown here is derived from an EMBL/GenBank/DDBJ whole genome shotgun (WGS) entry which is preliminary data.</text>
</comment>
<keyword evidence="10" id="KW-1185">Reference proteome</keyword>
<evidence type="ECO:0000256" key="1">
    <source>
        <dbReference type="ARBA" id="ARBA00005417"/>
    </source>
</evidence>
<dbReference type="SUPFAM" id="SSF52540">
    <property type="entry name" value="P-loop containing nucleoside triphosphate hydrolases"/>
    <property type="match status" value="1"/>
</dbReference>
<evidence type="ECO:0000313" key="9">
    <source>
        <dbReference type="EMBL" id="MBH0236491.1"/>
    </source>
</evidence>
<accession>A0A931HZH6</accession>
<dbReference type="PROSITE" id="PS00211">
    <property type="entry name" value="ABC_TRANSPORTER_1"/>
    <property type="match status" value="1"/>
</dbReference>
<dbReference type="PANTHER" id="PTHR42788:SF17">
    <property type="entry name" value="ALIPHATIC SULFONATES IMPORT ATP-BINDING PROTEIN SSUB"/>
    <property type="match status" value="1"/>
</dbReference>
<reference evidence="9" key="1">
    <citation type="submission" date="2020-12" db="EMBL/GenBank/DDBJ databases">
        <title>Methylobrevis albus sp. nov., isolated from fresh water lack sediment.</title>
        <authorList>
            <person name="Zou Q."/>
        </authorList>
    </citation>
    <scope>NUCLEOTIDE SEQUENCE</scope>
    <source>
        <strain evidence="9">L22</strain>
    </source>
</reference>
<dbReference type="Proteomes" id="UP000631694">
    <property type="component" value="Unassembled WGS sequence"/>
</dbReference>
<dbReference type="PANTHER" id="PTHR42788">
    <property type="entry name" value="TAURINE IMPORT ATP-BINDING PROTEIN-RELATED"/>
    <property type="match status" value="1"/>
</dbReference>
<dbReference type="EMBL" id="JADZLT010000037">
    <property type="protein sequence ID" value="MBH0236491.1"/>
    <property type="molecule type" value="Genomic_DNA"/>
</dbReference>
<evidence type="ECO:0000313" key="10">
    <source>
        <dbReference type="Proteomes" id="UP000631694"/>
    </source>
</evidence>
<sequence length="260" mass="27944">MALAARVAEPEPALAVQRVSRVFRTADGAVPALSDVSVGVAPGAFVSLVGPSGCGKSTLLRLLAGLDVPDDGEVLFEGVPITGPSLSRGMLFQDHRLLPWLSVADNIGLGLHKQGLDAEGRRHRVQELIDLVGLNGFERAYPYQLSGGMSQRAAIARSLAPRPRALLLDEPLGALDSLTRAKMQTELLRIWEHEGITMLLVTHDVEEAVYLSDRVVVMLPRPGRIAATVDIDLPRPRHRGDPGFARIKAEILGWLGADGL</sequence>
<dbReference type="InterPro" id="IPR050166">
    <property type="entry name" value="ABC_transporter_ATP-bind"/>
</dbReference>
<evidence type="ECO:0000256" key="4">
    <source>
        <dbReference type="ARBA" id="ARBA00022741"/>
    </source>
</evidence>
<evidence type="ECO:0000256" key="7">
    <source>
        <dbReference type="ARBA" id="ARBA00023136"/>
    </source>
</evidence>
<dbReference type="RefSeq" id="WP_197309595.1">
    <property type="nucleotide sequence ID" value="NZ_JADZLT010000037.1"/>
</dbReference>
<comment type="similarity">
    <text evidence="1">Belongs to the ABC transporter superfamily.</text>
</comment>